<feature type="domain" description="Peptide methionine sulphoxide reductase MsrA" evidence="5">
    <location>
        <begin position="74"/>
        <end position="223"/>
    </location>
</feature>
<comment type="catalytic activity">
    <reaction evidence="2 4">
        <text>L-methionyl-[protein] + [thioredoxin]-disulfide + H2O = L-methionyl-(S)-S-oxide-[protein] + [thioredoxin]-dithiol</text>
        <dbReference type="Rhea" id="RHEA:14217"/>
        <dbReference type="Rhea" id="RHEA-COMP:10698"/>
        <dbReference type="Rhea" id="RHEA-COMP:10700"/>
        <dbReference type="Rhea" id="RHEA-COMP:12313"/>
        <dbReference type="Rhea" id="RHEA-COMP:12315"/>
        <dbReference type="ChEBI" id="CHEBI:15377"/>
        <dbReference type="ChEBI" id="CHEBI:16044"/>
        <dbReference type="ChEBI" id="CHEBI:29950"/>
        <dbReference type="ChEBI" id="CHEBI:44120"/>
        <dbReference type="ChEBI" id="CHEBI:50058"/>
        <dbReference type="EC" id="1.8.4.11"/>
    </reaction>
</comment>
<dbReference type="NCBIfam" id="TIGR00401">
    <property type="entry name" value="msrA"/>
    <property type="match status" value="1"/>
</dbReference>
<dbReference type="EMBL" id="JAUSVO010000002">
    <property type="protein sequence ID" value="MDQ0437626.1"/>
    <property type="molecule type" value="Genomic_DNA"/>
</dbReference>
<organism evidence="6 7">
    <name type="scientific">Kaistia dalseonensis</name>
    <dbReference type="NCBI Taxonomy" id="410840"/>
    <lineage>
        <taxon>Bacteria</taxon>
        <taxon>Pseudomonadati</taxon>
        <taxon>Pseudomonadota</taxon>
        <taxon>Alphaproteobacteria</taxon>
        <taxon>Hyphomicrobiales</taxon>
        <taxon>Kaistiaceae</taxon>
        <taxon>Kaistia</taxon>
    </lineage>
</organism>
<dbReference type="Pfam" id="PF01625">
    <property type="entry name" value="PMSR"/>
    <property type="match status" value="1"/>
</dbReference>
<dbReference type="GO" id="GO:0008113">
    <property type="term" value="F:peptide-methionine (S)-S-oxide reductase activity"/>
    <property type="evidence" value="ECO:0007669"/>
    <property type="project" value="UniProtKB-EC"/>
</dbReference>
<dbReference type="InterPro" id="IPR002569">
    <property type="entry name" value="Met_Sox_Rdtase_MsrA_dom"/>
</dbReference>
<evidence type="ECO:0000313" key="7">
    <source>
        <dbReference type="Proteomes" id="UP001241603"/>
    </source>
</evidence>
<comment type="similarity">
    <text evidence="4">Belongs to the MsrA Met sulfoxide reductase family.</text>
</comment>
<dbReference type="SUPFAM" id="SSF55068">
    <property type="entry name" value="Peptide methionine sulfoxide reductase"/>
    <property type="match status" value="1"/>
</dbReference>
<dbReference type="EC" id="1.8.4.11" evidence="4"/>
<keyword evidence="7" id="KW-1185">Reference proteome</keyword>
<proteinExistence type="inferred from homology"/>
<reference evidence="6 7" key="1">
    <citation type="submission" date="2023-07" db="EMBL/GenBank/DDBJ databases">
        <title>Genomic Encyclopedia of Type Strains, Phase IV (KMG-IV): sequencing the most valuable type-strain genomes for metagenomic binning, comparative biology and taxonomic classification.</title>
        <authorList>
            <person name="Goeker M."/>
        </authorList>
    </citation>
    <scope>NUCLEOTIDE SEQUENCE [LARGE SCALE GENOMIC DNA]</scope>
    <source>
        <strain evidence="6 7">B6-8</strain>
    </source>
</reference>
<sequence length="257" mass="27651">MMFQSSRTGSMSAEAVSRAMALPARNVRRGLLAGLVALPILILFGHGLGHAAEDAVVIPAPIVDEAASGTSEVAVLAGGCFWGVQGVFQHVKGVKNAVSGYAGGAADTAQYETVSRGDTGHAESVQITFDPREVSYGRLLQIYFSVAHNPTELNRQGPDTGTQYRSALFPMNAEQAKVAASYIAQLDKAKLFPAPIVTRIEPFKGFYPAEAYHQDFLTLNPSYPYIVYNDLPKVENLSQVFPNEYRKDPVLVGATKS</sequence>
<comment type="function">
    <text evidence="4">Has an important function as a repair enzyme for proteins that have been inactivated by oxidation. Catalyzes the reversible oxidation-reduction of methionine sulfoxide in proteins to methionine.</text>
</comment>
<dbReference type="InterPro" id="IPR036509">
    <property type="entry name" value="Met_Sox_Rdtase_MsrA_sf"/>
</dbReference>
<name>A0ABU0H5P8_9HYPH</name>
<comment type="catalytic activity">
    <reaction evidence="3 4">
        <text>[thioredoxin]-disulfide + L-methionine + H2O = L-methionine (S)-S-oxide + [thioredoxin]-dithiol</text>
        <dbReference type="Rhea" id="RHEA:19993"/>
        <dbReference type="Rhea" id="RHEA-COMP:10698"/>
        <dbReference type="Rhea" id="RHEA-COMP:10700"/>
        <dbReference type="ChEBI" id="CHEBI:15377"/>
        <dbReference type="ChEBI" id="CHEBI:29950"/>
        <dbReference type="ChEBI" id="CHEBI:50058"/>
        <dbReference type="ChEBI" id="CHEBI:57844"/>
        <dbReference type="ChEBI" id="CHEBI:58772"/>
        <dbReference type="EC" id="1.8.4.11"/>
    </reaction>
</comment>
<evidence type="ECO:0000256" key="3">
    <source>
        <dbReference type="ARBA" id="ARBA00048782"/>
    </source>
</evidence>
<accession>A0ABU0H5P8</accession>
<evidence type="ECO:0000259" key="5">
    <source>
        <dbReference type="Pfam" id="PF01625"/>
    </source>
</evidence>
<evidence type="ECO:0000256" key="1">
    <source>
        <dbReference type="ARBA" id="ARBA00023002"/>
    </source>
</evidence>
<dbReference type="Proteomes" id="UP001241603">
    <property type="component" value="Unassembled WGS sequence"/>
</dbReference>
<dbReference type="HAMAP" id="MF_01401">
    <property type="entry name" value="MsrA"/>
    <property type="match status" value="1"/>
</dbReference>
<dbReference type="PANTHER" id="PTHR43774">
    <property type="entry name" value="PEPTIDE METHIONINE SULFOXIDE REDUCTASE"/>
    <property type="match status" value="1"/>
</dbReference>
<evidence type="ECO:0000256" key="4">
    <source>
        <dbReference type="HAMAP-Rule" id="MF_01401"/>
    </source>
</evidence>
<protein>
    <recommendedName>
        <fullName evidence="4">Peptide methionine sulfoxide reductase MsrA</fullName>
        <shortName evidence="4">Protein-methionine-S-oxide reductase</shortName>
        <ecNumber evidence="4">1.8.4.11</ecNumber>
    </recommendedName>
    <alternativeName>
        <fullName evidence="4">Peptide-methionine (S)-S-oxide reductase</fullName>
        <shortName evidence="4">Peptide Met(O) reductase</shortName>
    </alternativeName>
</protein>
<feature type="active site" evidence="4">
    <location>
        <position position="80"/>
    </location>
</feature>
<evidence type="ECO:0000256" key="2">
    <source>
        <dbReference type="ARBA" id="ARBA00047806"/>
    </source>
</evidence>
<keyword evidence="1 4" id="KW-0560">Oxidoreductase</keyword>
<evidence type="ECO:0000313" key="6">
    <source>
        <dbReference type="EMBL" id="MDQ0437626.1"/>
    </source>
</evidence>
<gene>
    <name evidence="4" type="primary">msrA</name>
    <name evidence="6" type="ORF">QO014_002011</name>
</gene>
<comment type="caution">
    <text evidence="6">The sequence shown here is derived from an EMBL/GenBank/DDBJ whole genome shotgun (WGS) entry which is preliminary data.</text>
</comment>
<dbReference type="Gene3D" id="3.30.1060.10">
    <property type="entry name" value="Peptide methionine sulphoxide reductase MsrA"/>
    <property type="match status" value="1"/>
</dbReference>
<dbReference type="PANTHER" id="PTHR43774:SF1">
    <property type="entry name" value="PEPTIDE METHIONINE SULFOXIDE REDUCTASE MSRA 2"/>
    <property type="match status" value="1"/>
</dbReference>